<dbReference type="GO" id="GO:1990077">
    <property type="term" value="C:primosome complex"/>
    <property type="evidence" value="ECO:0007669"/>
    <property type="project" value="UniProtKB-UniRule"/>
</dbReference>
<keyword evidence="2 8" id="KW-0235">DNA replication</keyword>
<comment type="function">
    <text evidence="8">Initiates the restart of stalled replication forks, which reloads the replicative helicase on sites other than the origin of replication. Recognizes and binds to abandoned replication forks and remodels them to uncover a helicase loading site. Promotes assembly of the primosome at these replication forks.</text>
</comment>
<dbReference type="InterPro" id="IPR042115">
    <property type="entry name" value="PriA_3primeBD_sf"/>
</dbReference>
<name>A0A918H8U5_9ACTN</name>
<dbReference type="GO" id="GO:0005524">
    <property type="term" value="F:ATP binding"/>
    <property type="evidence" value="ECO:0007669"/>
    <property type="project" value="UniProtKB-UniRule"/>
</dbReference>
<keyword evidence="5 8" id="KW-0862">Zinc</keyword>
<proteinExistence type="inferred from homology"/>
<evidence type="ECO:0000256" key="2">
    <source>
        <dbReference type="ARBA" id="ARBA00022705"/>
    </source>
</evidence>
<protein>
    <recommendedName>
        <fullName evidence="8">Probable replication restart protein PriA</fullName>
    </recommendedName>
    <alternativeName>
        <fullName evidence="8">Putative ATP-dependent DNA helicase PriA</fullName>
    </alternativeName>
</protein>
<feature type="binding site" evidence="8">
    <location>
        <position position="479"/>
    </location>
    <ligand>
        <name>Zn(2+)</name>
        <dbReference type="ChEBI" id="CHEBI:29105"/>
        <label>2</label>
    </ligand>
</feature>
<comment type="caution">
    <text evidence="11">The sequence shown here is derived from an EMBL/GenBank/DDBJ whole genome shotgun (WGS) entry which is preliminary data.</text>
</comment>
<comment type="caution">
    <text evidence="8">As this protein does not have any detectable helicase domains, it probably does not have helicase activity.</text>
</comment>
<feature type="domain" description="Primosomal protein N' 3' DNA-binding" evidence="10">
    <location>
        <begin position="71"/>
        <end position="182"/>
    </location>
</feature>
<feature type="region of interest" description="Disordered" evidence="9">
    <location>
        <begin position="1"/>
        <end position="52"/>
    </location>
</feature>
<accession>A0A918H8U5</accession>
<dbReference type="Gene3D" id="3.40.50.300">
    <property type="entry name" value="P-loop containing nucleotide triphosphate hydrolases"/>
    <property type="match status" value="1"/>
</dbReference>
<dbReference type="AlphaFoldDB" id="A0A918H8U5"/>
<feature type="binding site" evidence="8">
    <location>
        <position position="450"/>
    </location>
    <ligand>
        <name>Zn(2+)</name>
        <dbReference type="ChEBI" id="CHEBI:29105"/>
        <label>1</label>
    </ligand>
</feature>
<keyword evidence="7 8" id="KW-0238">DNA-binding</keyword>
<dbReference type="GO" id="GO:0008270">
    <property type="term" value="F:zinc ion binding"/>
    <property type="evidence" value="ECO:0007669"/>
    <property type="project" value="UniProtKB-UniRule"/>
</dbReference>
<keyword evidence="1 8" id="KW-0639">Primosome</keyword>
<dbReference type="EMBL" id="BMSA01000005">
    <property type="protein sequence ID" value="GGT46598.1"/>
    <property type="molecule type" value="Genomic_DNA"/>
</dbReference>
<evidence type="ECO:0000256" key="6">
    <source>
        <dbReference type="ARBA" id="ARBA00022840"/>
    </source>
</evidence>
<dbReference type="InterPro" id="IPR005259">
    <property type="entry name" value="PriA"/>
</dbReference>
<evidence type="ECO:0000313" key="12">
    <source>
        <dbReference type="Proteomes" id="UP000646776"/>
    </source>
</evidence>
<feature type="region of interest" description="Disordered" evidence="9">
    <location>
        <begin position="184"/>
        <end position="206"/>
    </location>
</feature>
<dbReference type="InterPro" id="IPR041222">
    <property type="entry name" value="PriA_3primeBD"/>
</dbReference>
<feature type="region of interest" description="Disordered" evidence="9">
    <location>
        <begin position="661"/>
        <end position="687"/>
    </location>
</feature>
<evidence type="ECO:0000259" key="10">
    <source>
        <dbReference type="Pfam" id="PF17764"/>
    </source>
</evidence>
<evidence type="ECO:0000256" key="7">
    <source>
        <dbReference type="ARBA" id="ARBA00023125"/>
    </source>
</evidence>
<dbReference type="GO" id="GO:0006269">
    <property type="term" value="P:DNA replication, synthesis of primer"/>
    <property type="evidence" value="ECO:0007669"/>
    <property type="project" value="UniProtKB-KW"/>
</dbReference>
<keyword evidence="12" id="KW-1185">Reference proteome</keyword>
<dbReference type="Gene3D" id="3.40.1440.60">
    <property type="entry name" value="PriA, 3(prime) DNA-binding domain"/>
    <property type="match status" value="1"/>
</dbReference>
<evidence type="ECO:0000256" key="3">
    <source>
        <dbReference type="ARBA" id="ARBA00022723"/>
    </source>
</evidence>
<evidence type="ECO:0000256" key="9">
    <source>
        <dbReference type="SAM" id="MobiDB-lite"/>
    </source>
</evidence>
<keyword evidence="3 8" id="KW-0479">Metal-binding</keyword>
<gene>
    <name evidence="8 11" type="primary">priA</name>
    <name evidence="11" type="ORF">GCM10010226_24170</name>
</gene>
<comment type="similarity">
    <text evidence="8">Belongs to the helicase family. PriA subfamily.</text>
</comment>
<feature type="compositionally biased region" description="Pro residues" evidence="9">
    <location>
        <begin position="193"/>
        <end position="203"/>
    </location>
</feature>
<feature type="binding site" evidence="8">
    <location>
        <position position="459"/>
    </location>
    <ligand>
        <name>Zn(2+)</name>
        <dbReference type="ChEBI" id="CHEBI:29105"/>
        <label>2</label>
    </ligand>
</feature>
<reference evidence="11" key="1">
    <citation type="journal article" date="2014" name="Int. J. Syst. Evol. Microbiol.">
        <title>Complete genome sequence of Corynebacterium casei LMG S-19264T (=DSM 44701T), isolated from a smear-ripened cheese.</title>
        <authorList>
            <consortium name="US DOE Joint Genome Institute (JGI-PGF)"/>
            <person name="Walter F."/>
            <person name="Albersmeier A."/>
            <person name="Kalinowski J."/>
            <person name="Ruckert C."/>
        </authorList>
    </citation>
    <scope>NUCLEOTIDE SEQUENCE</scope>
    <source>
        <strain evidence="11">JCM 4125</strain>
    </source>
</reference>
<dbReference type="Pfam" id="PF17764">
    <property type="entry name" value="PriA_3primeBD"/>
    <property type="match status" value="1"/>
</dbReference>
<dbReference type="PANTHER" id="PTHR30580:SF0">
    <property type="entry name" value="PRIMOSOMAL PROTEIN N"/>
    <property type="match status" value="1"/>
</dbReference>
<feature type="binding site" evidence="8">
    <location>
        <position position="462"/>
    </location>
    <ligand>
        <name>Zn(2+)</name>
        <dbReference type="ChEBI" id="CHEBI:29105"/>
        <label>2</label>
    </ligand>
</feature>
<evidence type="ECO:0000256" key="4">
    <source>
        <dbReference type="ARBA" id="ARBA00022741"/>
    </source>
</evidence>
<dbReference type="GO" id="GO:0006302">
    <property type="term" value="P:double-strand break repair"/>
    <property type="evidence" value="ECO:0007669"/>
    <property type="project" value="InterPro"/>
</dbReference>
<evidence type="ECO:0000256" key="8">
    <source>
        <dbReference type="HAMAP-Rule" id="MF_00983"/>
    </source>
</evidence>
<feature type="compositionally biased region" description="Basic and acidic residues" evidence="9">
    <location>
        <begin position="677"/>
        <end position="687"/>
    </location>
</feature>
<dbReference type="GO" id="GO:0003677">
    <property type="term" value="F:DNA binding"/>
    <property type="evidence" value="ECO:0007669"/>
    <property type="project" value="UniProtKB-UniRule"/>
</dbReference>
<dbReference type="SUPFAM" id="SSF52540">
    <property type="entry name" value="P-loop containing nucleoside triphosphate hydrolases"/>
    <property type="match status" value="1"/>
</dbReference>
<dbReference type="FunFam" id="3.40.50.300:FF:001817">
    <property type="entry name" value="Primosome assembly protein PriA"/>
    <property type="match status" value="1"/>
</dbReference>
<evidence type="ECO:0000256" key="1">
    <source>
        <dbReference type="ARBA" id="ARBA00022515"/>
    </source>
</evidence>
<dbReference type="GO" id="GO:0006310">
    <property type="term" value="P:DNA recombination"/>
    <property type="evidence" value="ECO:0007669"/>
    <property type="project" value="InterPro"/>
</dbReference>
<keyword evidence="6 8" id="KW-0067">ATP-binding</keyword>
<feature type="binding site" evidence="8">
    <location>
        <position position="476"/>
    </location>
    <ligand>
        <name>Zn(2+)</name>
        <dbReference type="ChEBI" id="CHEBI:29105"/>
        <label>2</label>
    </ligand>
</feature>
<reference evidence="11" key="2">
    <citation type="submission" date="2020-09" db="EMBL/GenBank/DDBJ databases">
        <authorList>
            <person name="Sun Q."/>
            <person name="Ohkuma M."/>
        </authorList>
    </citation>
    <scope>NUCLEOTIDE SEQUENCE</scope>
    <source>
        <strain evidence="11">JCM 4125</strain>
    </source>
</reference>
<dbReference type="InterPro" id="IPR027417">
    <property type="entry name" value="P-loop_NTPase"/>
</dbReference>
<dbReference type="Proteomes" id="UP000646776">
    <property type="component" value="Unassembled WGS sequence"/>
</dbReference>
<evidence type="ECO:0000313" key="11">
    <source>
        <dbReference type="EMBL" id="GGT46598.1"/>
    </source>
</evidence>
<dbReference type="FunFam" id="3.40.1440.60:FF:000002">
    <property type="entry name" value="Primosome assembly protein PriA"/>
    <property type="match status" value="1"/>
</dbReference>
<feature type="compositionally biased region" description="Basic and acidic residues" evidence="9">
    <location>
        <begin position="42"/>
        <end position="52"/>
    </location>
</feature>
<feature type="binding site" evidence="8">
    <location>
        <position position="453"/>
    </location>
    <ligand>
        <name>Zn(2+)</name>
        <dbReference type="ChEBI" id="CHEBI:29105"/>
        <label>1</label>
    </ligand>
</feature>
<dbReference type="GO" id="GO:0006270">
    <property type="term" value="P:DNA replication initiation"/>
    <property type="evidence" value="ECO:0007669"/>
    <property type="project" value="TreeGrafter"/>
</dbReference>
<keyword evidence="4 8" id="KW-0547">Nucleotide-binding</keyword>
<feature type="binding site" evidence="8">
    <location>
        <position position="488"/>
    </location>
    <ligand>
        <name>Zn(2+)</name>
        <dbReference type="ChEBI" id="CHEBI:29105"/>
        <label>1</label>
    </ligand>
</feature>
<dbReference type="PANTHER" id="PTHR30580">
    <property type="entry name" value="PRIMOSOMAL PROTEIN N"/>
    <property type="match status" value="1"/>
</dbReference>
<feature type="binding site" evidence="8">
    <location>
        <position position="491"/>
    </location>
    <ligand>
        <name>Zn(2+)</name>
        <dbReference type="ChEBI" id="CHEBI:29105"/>
        <label>1</label>
    </ligand>
</feature>
<dbReference type="NCBIfam" id="NF011452">
    <property type="entry name" value="PRK14873.1-2"/>
    <property type="match status" value="1"/>
</dbReference>
<comment type="subunit">
    <text evidence="8">Component of the replication restart primosome.</text>
</comment>
<comment type="cofactor">
    <cofactor evidence="8">
        <name>Zn(2+)</name>
        <dbReference type="ChEBI" id="CHEBI:29105"/>
    </cofactor>
    <text evidence="8">Binds 2 zinc ions per subunit.</text>
</comment>
<sequence length="732" mass="76934">MREGALSVAFGKNAGVSSENGQGGGGAAGEGAPPEQLALIRESVRRAKEPRAKPRTWRGAALAGELPVARVLVDKGVLHLDRYFDYAVPAELDAEAQPGVRVRVRFGAGRGRVREGRREGGGLIDGFLVERLATSDYSGPLAALAQVVSPEPVLGEELLGLARAVADRYAGSLADVLQLAVPPRNARAEQRPSPAPLPPPPAPKAGSWARYERGSAFLESLASGGTPRAVWNALPGPGWSEELARAVAATLASGRGALVVVPDGRAAARVDAALTALLGEGRHALLTADAGPEKRYREWLAVRRGSVRAVVGTRAAMFAPVQNLGLVALWDDGDDSHSEQHAPQPHAREVLLLRAAQDRCGFLLGGWSCTVEAAQLVESGWAQGLVAAREQVRRAAPLVRTVGDQDLARDEAARAARLPTLAWQTVREGLRQGPVLVQVPRRGYVPRMACAQCRAAARCRHCSGPLETRDGGALGCGWCGREESAWHCPECGSFRLRAQIVGARRTAEELGRAFPAVPVRTSGREHVLDTVPGAPALVVSTPGAEPVAEGGYAAALLLDGWAMLGRPDLRAGEDALRRWIAAAALVRPQGDGGTVVVVAEPTLRPVQALVRWDPVGHAVRELAERAELGFPPVSRMAAVSGKGEAVAAFLAAVELPGEAETLGPVPLPPSPAGRPRRPGEPPPGEHWERMLIRVPPGRGAALASALKAAQAARMARGGEEAVRVRIDPPDIG</sequence>
<evidence type="ECO:0000256" key="5">
    <source>
        <dbReference type="ARBA" id="ARBA00022833"/>
    </source>
</evidence>
<dbReference type="HAMAP" id="MF_00983">
    <property type="entry name" value="PriA"/>
    <property type="match status" value="1"/>
</dbReference>
<organism evidence="11 12">
    <name type="scientific">Streptomyces phaeofaciens</name>
    <dbReference type="NCBI Taxonomy" id="68254"/>
    <lineage>
        <taxon>Bacteria</taxon>
        <taxon>Bacillati</taxon>
        <taxon>Actinomycetota</taxon>
        <taxon>Actinomycetes</taxon>
        <taxon>Kitasatosporales</taxon>
        <taxon>Streptomycetaceae</taxon>
        <taxon>Streptomyces</taxon>
    </lineage>
</organism>
<dbReference type="GO" id="GO:0043138">
    <property type="term" value="F:3'-5' DNA helicase activity"/>
    <property type="evidence" value="ECO:0007669"/>
    <property type="project" value="TreeGrafter"/>
</dbReference>